<gene>
    <name evidence="1" type="ORF">AACH28_12375</name>
</gene>
<reference evidence="1" key="1">
    <citation type="submission" date="2024-04" db="EMBL/GenBank/DDBJ databases">
        <title>Complete genome sequence of Sphingobacterium thalpophiium BAA-1094.</title>
        <authorList>
            <person name="Adaikpoh B.I."/>
        </authorList>
    </citation>
    <scope>NUCLEOTIDE SEQUENCE</scope>
    <source>
        <strain evidence="1">BAA-1094</strain>
    </source>
</reference>
<protein>
    <submittedName>
        <fullName evidence="1">Uncharacterized protein</fullName>
    </submittedName>
</protein>
<evidence type="ECO:0000313" key="2">
    <source>
        <dbReference type="Proteomes" id="UP001485301"/>
    </source>
</evidence>
<proteinExistence type="predicted"/>
<evidence type="ECO:0000313" key="1">
    <source>
        <dbReference type="EMBL" id="WZN58307.1"/>
    </source>
</evidence>
<dbReference type="EMBL" id="CP151087">
    <property type="protein sequence ID" value="WZN58307.1"/>
    <property type="molecule type" value="Genomic_DNA"/>
</dbReference>
<organism evidence="1 2">
    <name type="scientific">Sphingobacterium thalpophilum</name>
    <dbReference type="NCBI Taxonomy" id="259"/>
    <lineage>
        <taxon>Bacteria</taxon>
        <taxon>Pseudomonadati</taxon>
        <taxon>Bacteroidota</taxon>
        <taxon>Sphingobacteriia</taxon>
        <taxon>Sphingobacteriales</taxon>
        <taxon>Sphingobacteriaceae</taxon>
        <taxon>Sphingobacterium</taxon>
    </lineage>
</organism>
<keyword evidence="2" id="KW-1185">Reference proteome</keyword>
<dbReference type="Proteomes" id="UP001485301">
    <property type="component" value="Chromosome"/>
</dbReference>
<name>A0ACD5C9F9_9SPHI</name>
<accession>A0ACD5C9F9</accession>
<sequence>MFINNFWDAFLQTGCWVYSDSRVHLFWMNSLGEYDDKVEQEGKKAYRSFLEKYPFVRPIQTDHPSLWREVLSGS</sequence>